<evidence type="ECO:0000256" key="3">
    <source>
        <dbReference type="RuleBase" id="RU000682"/>
    </source>
</evidence>
<evidence type="ECO:0000256" key="2">
    <source>
        <dbReference type="PROSITE-ProRule" id="PRU00108"/>
    </source>
</evidence>
<evidence type="ECO:0000313" key="6">
    <source>
        <dbReference type="EMBL" id="URD89411.1"/>
    </source>
</evidence>
<feature type="region of interest" description="Disordered" evidence="4">
    <location>
        <begin position="539"/>
        <end position="606"/>
    </location>
</feature>
<feature type="compositionally biased region" description="Acidic residues" evidence="4">
    <location>
        <begin position="549"/>
        <end position="558"/>
    </location>
</feature>
<dbReference type="EMBL" id="CP097504">
    <property type="protein sequence ID" value="URD89411.1"/>
    <property type="molecule type" value="Genomic_DNA"/>
</dbReference>
<dbReference type="PANTHER" id="PTHR36968:SF8">
    <property type="entry name" value="HOMEOBOX-DDT DOMAIN PROTEIN RLT3 ISOFORM X1"/>
    <property type="match status" value="1"/>
</dbReference>
<dbReference type="SMART" id="SM00389">
    <property type="entry name" value="HOX"/>
    <property type="match status" value="1"/>
</dbReference>
<dbReference type="AlphaFoldDB" id="A0A9E7F685"/>
<evidence type="ECO:0000259" key="5">
    <source>
        <dbReference type="PROSITE" id="PS50071"/>
    </source>
</evidence>
<feature type="domain" description="Homeobox" evidence="5">
    <location>
        <begin position="15"/>
        <end position="75"/>
    </location>
</feature>
<protein>
    <submittedName>
        <fullName evidence="6">DDT domain</fullName>
    </submittedName>
</protein>
<feature type="DNA-binding region" description="Homeobox" evidence="2">
    <location>
        <begin position="17"/>
        <end position="76"/>
    </location>
</feature>
<dbReference type="InterPro" id="IPR001356">
    <property type="entry name" value="HD"/>
</dbReference>
<feature type="region of interest" description="Disordered" evidence="4">
    <location>
        <begin position="1"/>
        <end position="25"/>
    </location>
</feature>
<dbReference type="Pfam" id="PF00046">
    <property type="entry name" value="Homeodomain"/>
    <property type="match status" value="1"/>
</dbReference>
<feature type="region of interest" description="Disordered" evidence="4">
    <location>
        <begin position="331"/>
        <end position="350"/>
    </location>
</feature>
<name>A0A9E7F685_9LILI</name>
<dbReference type="CDD" id="cd00086">
    <property type="entry name" value="homeodomain"/>
    <property type="match status" value="1"/>
</dbReference>
<keyword evidence="2 3" id="KW-0371">Homeobox</keyword>
<dbReference type="PROSITE" id="PS50071">
    <property type="entry name" value="HOMEOBOX_2"/>
    <property type="match status" value="1"/>
</dbReference>
<evidence type="ECO:0000256" key="1">
    <source>
        <dbReference type="ARBA" id="ARBA00004123"/>
    </source>
</evidence>
<dbReference type="OrthoDB" id="6159439at2759"/>
<dbReference type="GO" id="GO:0005634">
    <property type="term" value="C:nucleus"/>
    <property type="evidence" value="ECO:0007669"/>
    <property type="project" value="UniProtKB-SubCell"/>
</dbReference>
<gene>
    <name evidence="6" type="ORF">MUK42_28035</name>
</gene>
<sequence>MEQADGSLGEGPLEDGLTAKKQMKSPSQVQILEEAYAVEPNPTTWMKEKLARRTGLEYMQVQNWFGNRRFLDKHGPRRYTPRKNRDHLLRGGNYMHVASEFSPGSTSGMSLVSVARAGPSFIIGSACADEPLSLKRHQPPQTFMPVGASLVQPRVGPALQLPSSAMQAHVWPMYQKLQHAVTHAEDKLGHPSRAYEPFSTKLKPLTSGTFEVPLVTVNMERKKTWQPCDGKETEGAWLESIKESTFLARLECGLATSPFDESDVTVPDVHMHDVKAPRTVREYQFFPMEPSWLLNSENVNHTRPVSSINISSHGGRTSNKHACAISSFSSQHEASDATRQSQQGGFKTASSLSEYHKAPNCVLRNCAPDDHYAVSPVTQLGNPFYLSDKTNLHYDSYRRMEKAQIHSSESSGDNDFHLFDNARMSTPAAFEDANNRDGNWTMQNQRRYQSCRLHHARGYDCFCVMPRRRSDTTSVDVACQVNYFSDTNDSCRLLVAKWNHKENRAVYVTDDSDNTLSMSSGTESTLSYGYDDEAAANVKGHAGGKSMEETDVNDEEDHAGEAHSRWKHFNVAGIGEDDDEMGDMYCKNGENNEHKRDSPLSSEHTL</sequence>
<keyword evidence="2 3" id="KW-0539">Nucleus</keyword>
<dbReference type="InterPro" id="IPR009057">
    <property type="entry name" value="Homeodomain-like_sf"/>
</dbReference>
<dbReference type="Gene3D" id="1.10.10.60">
    <property type="entry name" value="Homeodomain-like"/>
    <property type="match status" value="1"/>
</dbReference>
<organism evidence="6 7">
    <name type="scientific">Musa troglodytarum</name>
    <name type="common">fe'i banana</name>
    <dbReference type="NCBI Taxonomy" id="320322"/>
    <lineage>
        <taxon>Eukaryota</taxon>
        <taxon>Viridiplantae</taxon>
        <taxon>Streptophyta</taxon>
        <taxon>Embryophyta</taxon>
        <taxon>Tracheophyta</taxon>
        <taxon>Spermatophyta</taxon>
        <taxon>Magnoliopsida</taxon>
        <taxon>Liliopsida</taxon>
        <taxon>Zingiberales</taxon>
        <taxon>Musaceae</taxon>
        <taxon>Musa</taxon>
    </lineage>
</organism>
<comment type="subcellular location">
    <subcellularLocation>
        <location evidence="1 2 3">Nucleus</location>
    </subcellularLocation>
</comment>
<accession>A0A9E7F685</accession>
<proteinExistence type="predicted"/>
<keyword evidence="7" id="KW-1185">Reference proteome</keyword>
<dbReference type="PANTHER" id="PTHR36968">
    <property type="entry name" value="HOMEOBOX-DDT DOMAIN PROTEIN RLT2"/>
    <property type="match status" value="1"/>
</dbReference>
<dbReference type="GO" id="GO:0003677">
    <property type="term" value="F:DNA binding"/>
    <property type="evidence" value="ECO:0007669"/>
    <property type="project" value="UniProtKB-UniRule"/>
</dbReference>
<evidence type="ECO:0000256" key="4">
    <source>
        <dbReference type="SAM" id="MobiDB-lite"/>
    </source>
</evidence>
<reference evidence="6" key="1">
    <citation type="submission" date="2022-05" db="EMBL/GenBank/DDBJ databases">
        <title>The Musa troglodytarum L. genome provides insights into the mechanism of non-climacteric behaviour and enrichment of carotenoids.</title>
        <authorList>
            <person name="Wang J."/>
        </authorList>
    </citation>
    <scope>NUCLEOTIDE SEQUENCE</scope>
    <source>
        <tissue evidence="6">Leaf</tissue>
    </source>
</reference>
<dbReference type="SUPFAM" id="SSF46689">
    <property type="entry name" value="Homeodomain-like"/>
    <property type="match status" value="1"/>
</dbReference>
<dbReference type="InterPro" id="IPR044977">
    <property type="entry name" value="RLT1-3"/>
</dbReference>
<dbReference type="Proteomes" id="UP001055439">
    <property type="component" value="Chromosome 2"/>
</dbReference>
<dbReference type="GO" id="GO:0006357">
    <property type="term" value="P:regulation of transcription by RNA polymerase II"/>
    <property type="evidence" value="ECO:0007669"/>
    <property type="project" value="InterPro"/>
</dbReference>
<keyword evidence="2 3" id="KW-0238">DNA-binding</keyword>
<evidence type="ECO:0000313" key="7">
    <source>
        <dbReference type="Proteomes" id="UP001055439"/>
    </source>
</evidence>